<protein>
    <recommendedName>
        <fullName evidence="2">pyridoxal kinase</fullName>
        <ecNumber evidence="2">2.7.1.35</ecNumber>
    </recommendedName>
</protein>
<keyword evidence="6" id="KW-0067">ATP-binding</keyword>
<dbReference type="PANTHER" id="PTHR10534:SF2">
    <property type="entry name" value="PYRIDOXAL KINASE"/>
    <property type="match status" value="1"/>
</dbReference>
<dbReference type="SUPFAM" id="SSF53613">
    <property type="entry name" value="Ribokinase-like"/>
    <property type="match status" value="2"/>
</dbReference>
<dbReference type="InterPro" id="IPR029056">
    <property type="entry name" value="Ribokinase-like"/>
</dbReference>
<dbReference type="PANTHER" id="PTHR10534">
    <property type="entry name" value="PYRIDOXAL KINASE"/>
    <property type="match status" value="1"/>
</dbReference>
<keyword evidence="4" id="KW-0547">Nucleotide-binding</keyword>
<feature type="region of interest" description="Disordered" evidence="7">
    <location>
        <begin position="301"/>
        <end position="320"/>
    </location>
</feature>
<gene>
    <name evidence="8" type="ORF">BN1204_006190</name>
</gene>
<feature type="region of interest" description="Disordered" evidence="7">
    <location>
        <begin position="416"/>
        <end position="512"/>
    </location>
</feature>
<dbReference type="InterPro" id="IPR004625">
    <property type="entry name" value="PyrdxlKinase"/>
</dbReference>
<feature type="compositionally biased region" description="Polar residues" evidence="7">
    <location>
        <begin position="17"/>
        <end position="27"/>
    </location>
</feature>
<evidence type="ECO:0000256" key="4">
    <source>
        <dbReference type="ARBA" id="ARBA00022741"/>
    </source>
</evidence>
<feature type="compositionally biased region" description="Polar residues" evidence="7">
    <location>
        <begin position="458"/>
        <end position="475"/>
    </location>
</feature>
<feature type="region of interest" description="Disordered" evidence="7">
    <location>
        <begin position="359"/>
        <end position="378"/>
    </location>
</feature>
<organism evidence="8">
    <name type="scientific">Neospora caninum (strain Liverpool)</name>
    <dbReference type="NCBI Taxonomy" id="572307"/>
    <lineage>
        <taxon>Eukaryota</taxon>
        <taxon>Sar</taxon>
        <taxon>Alveolata</taxon>
        <taxon>Apicomplexa</taxon>
        <taxon>Conoidasida</taxon>
        <taxon>Coccidia</taxon>
        <taxon>Eucoccidiorida</taxon>
        <taxon>Eimeriorina</taxon>
        <taxon>Sarcocystidae</taxon>
        <taxon>Neospora</taxon>
    </lineage>
</organism>
<evidence type="ECO:0000256" key="1">
    <source>
        <dbReference type="ARBA" id="ARBA00008805"/>
    </source>
</evidence>
<keyword evidence="3" id="KW-0808">Transferase</keyword>
<comment type="similarity">
    <text evidence="1">Belongs to the pyridoxine kinase family.</text>
</comment>
<evidence type="ECO:0000256" key="5">
    <source>
        <dbReference type="ARBA" id="ARBA00022777"/>
    </source>
</evidence>
<feature type="region of interest" description="Disordered" evidence="7">
    <location>
        <begin position="119"/>
        <end position="171"/>
    </location>
</feature>
<evidence type="ECO:0000256" key="3">
    <source>
        <dbReference type="ARBA" id="ARBA00022679"/>
    </source>
</evidence>
<dbReference type="AlphaFoldDB" id="A0A0F7U4Q4"/>
<dbReference type="GO" id="GO:0008478">
    <property type="term" value="F:pyridoxal kinase activity"/>
    <property type="evidence" value="ECO:0007669"/>
    <property type="project" value="UniProtKB-EC"/>
</dbReference>
<name>A0A0F7U4Q4_NEOCL</name>
<feature type="compositionally biased region" description="Low complexity" evidence="7">
    <location>
        <begin position="368"/>
        <end position="378"/>
    </location>
</feature>
<sequence>MFQLERSEDTGTEEAASRSSSNATSFTRCCEDSAPGPSPPPLPAILSLQSHVVRSCVGGAAFTFPLQRQGFQVGCIYTTQFVDMYVHEGTVLSPHALRTLLEGVSPTPASLRRMHEKDDNFLGSGHADNGGAAEHDRQPQVTSTRMHSAAEETKSSDAATPQSTEGNKRALRGWSTRPHDYIASGFIGSRPLISEFSRWLSSLRDLYARENCTCPLYLCDPVLGDGGHVYVPRECLPLYARLLLPLSDIITPNHWEAMWLAGYARQSAANPSTSPDSMREGEPFKEGIAPEHAKVPAAENAGTGWQPFTNSGDQGGVQLAGEPRTISDALLLVNQLHALGPEIVIITSVELPDETGALIHDRTDEPSNRVSEPESSGSSSYLYLVASRQARKSPRCTPSCWSPAGVRKLRCRGRTQNVDPAGSASTSPVSGAFDAHQPNTKCGYQDEQQADPGRRVSRSNMQSCTPLGASQSKVSASFRKPLEGSPLTELAPKSPNLGEDEEQETGEDRVAEKEEDDVVYVVRFPKLETSLCGTGDVWAALFLAAFHKSRFCLRTAVENALSGTQAALRHTLDLHGRASECIDVVGSCVAMDAAPVHRAVRIQRPWTTAFPSA</sequence>
<dbReference type="GO" id="GO:0005829">
    <property type="term" value="C:cytosol"/>
    <property type="evidence" value="ECO:0007669"/>
    <property type="project" value="TreeGrafter"/>
</dbReference>
<reference evidence="8" key="1">
    <citation type="journal article" date="2015" name="PLoS ONE">
        <title>Comprehensive Evaluation of Toxoplasma gondii VEG and Neospora caninum LIV Genomes with Tachyzoite Stage Transcriptome and Proteome Defines Novel Transcript Features.</title>
        <authorList>
            <person name="Ramaprasad A."/>
            <person name="Mourier T."/>
            <person name="Naeem R."/>
            <person name="Malas T.B."/>
            <person name="Moussa E."/>
            <person name="Panigrahi A."/>
            <person name="Vermont S.J."/>
            <person name="Otto T.D."/>
            <person name="Wastling J."/>
            <person name="Pain A."/>
        </authorList>
    </citation>
    <scope>NUCLEOTIDE SEQUENCE</scope>
    <source>
        <strain evidence="8">Liverpool</strain>
    </source>
</reference>
<evidence type="ECO:0000313" key="8">
    <source>
        <dbReference type="EMBL" id="CEL64738.1"/>
    </source>
</evidence>
<feature type="region of interest" description="Disordered" evidence="7">
    <location>
        <begin position="1"/>
        <end position="42"/>
    </location>
</feature>
<dbReference type="Gene3D" id="3.40.1190.20">
    <property type="match status" value="2"/>
</dbReference>
<feature type="compositionally biased region" description="Polar residues" evidence="7">
    <location>
        <begin position="156"/>
        <end position="165"/>
    </location>
</feature>
<evidence type="ECO:0000256" key="7">
    <source>
        <dbReference type="SAM" id="MobiDB-lite"/>
    </source>
</evidence>
<dbReference type="EMBL" id="LN714476">
    <property type="protein sequence ID" value="CEL64738.1"/>
    <property type="molecule type" value="Genomic_DNA"/>
</dbReference>
<proteinExistence type="inferred from homology"/>
<keyword evidence="5 8" id="KW-0418">Kinase</keyword>
<feature type="compositionally biased region" description="Polar residues" evidence="7">
    <location>
        <begin position="416"/>
        <end position="429"/>
    </location>
</feature>
<accession>A0A0F7U4Q4</accession>
<evidence type="ECO:0000256" key="2">
    <source>
        <dbReference type="ARBA" id="ARBA00012104"/>
    </source>
</evidence>
<dbReference type="GO" id="GO:0005524">
    <property type="term" value="F:ATP binding"/>
    <property type="evidence" value="ECO:0007669"/>
    <property type="project" value="UniProtKB-KW"/>
</dbReference>
<dbReference type="EC" id="2.7.1.35" evidence="2"/>
<dbReference type="GO" id="GO:0009443">
    <property type="term" value="P:pyridoxal 5'-phosphate salvage"/>
    <property type="evidence" value="ECO:0007669"/>
    <property type="project" value="InterPro"/>
</dbReference>
<evidence type="ECO:0000256" key="6">
    <source>
        <dbReference type="ARBA" id="ARBA00022840"/>
    </source>
</evidence>